<keyword evidence="4 5" id="KW-0479">Metal-binding</keyword>
<evidence type="ECO:0000256" key="5">
    <source>
        <dbReference type="PIRSR" id="PIRSR602678-1"/>
    </source>
</evidence>
<feature type="binding site" evidence="5">
    <location>
        <position position="220"/>
    </location>
    <ligand>
        <name>a divalent metal cation</name>
        <dbReference type="ChEBI" id="CHEBI:60240"/>
        <label>1</label>
    </ligand>
</feature>
<protein>
    <recommendedName>
        <fullName evidence="3">GTP cyclohydrolase 1 type 2 homolog</fullName>
    </recommendedName>
</protein>
<comment type="similarity">
    <text evidence="1">Belongs to the GTP cyclohydrolase I type 2/NIF3 family.</text>
</comment>
<evidence type="ECO:0000313" key="7">
    <source>
        <dbReference type="Proteomes" id="UP000310263"/>
    </source>
</evidence>
<evidence type="ECO:0000256" key="3">
    <source>
        <dbReference type="ARBA" id="ARBA00022112"/>
    </source>
</evidence>
<dbReference type="InterPro" id="IPR036069">
    <property type="entry name" value="DUF34/NIF3_sf"/>
</dbReference>
<feature type="binding site" evidence="5">
    <location>
        <position position="224"/>
    </location>
    <ligand>
        <name>a divalent metal cation</name>
        <dbReference type="ChEBI" id="CHEBI:60240"/>
        <label>1</label>
    </ligand>
</feature>
<keyword evidence="7" id="KW-1185">Reference proteome</keyword>
<dbReference type="GO" id="GO:0005737">
    <property type="term" value="C:cytoplasm"/>
    <property type="evidence" value="ECO:0007669"/>
    <property type="project" value="TreeGrafter"/>
</dbReference>
<dbReference type="EMBL" id="SRYE01000004">
    <property type="protein sequence ID" value="TGY61748.1"/>
    <property type="molecule type" value="Genomic_DNA"/>
</dbReference>
<dbReference type="OrthoDB" id="9795763at2"/>
<evidence type="ECO:0000256" key="1">
    <source>
        <dbReference type="ARBA" id="ARBA00006964"/>
    </source>
</evidence>
<evidence type="ECO:0000256" key="4">
    <source>
        <dbReference type="ARBA" id="ARBA00022723"/>
    </source>
</evidence>
<dbReference type="AlphaFoldDB" id="A0A4S2EYY3"/>
<sequence>MRVKDIEALLYQRFPAHQAEGWDHIGLSVGDPGAKVTGIACALDPLPQTIKDAKDQGCNVLVTHHPAYLDAPRLITPEAATSSLAAQSIWCAIEHQVSLIAMHTNLDRSSAALTLPSQLTGFPFMGRLQAPDGYGCILDATGFTLAQVAERFGHAYGAIPTIYGQADRPIAKVGFSSGSLGDIGLDAVAAGCDAVVSGEASYHRILDLTARGCEVILLGHDVSELPYAQLLALTLADLSLQVPVVTLSESARWSLLLDSDAVG</sequence>
<name>A0A4S2EYY3_9ACTN</name>
<evidence type="ECO:0000313" key="6">
    <source>
        <dbReference type="EMBL" id="TGY61748.1"/>
    </source>
</evidence>
<dbReference type="InterPro" id="IPR002678">
    <property type="entry name" value="DUF34/NIF3"/>
</dbReference>
<proteinExistence type="inferred from homology"/>
<reference evidence="6 7" key="1">
    <citation type="submission" date="2019-04" db="EMBL/GenBank/DDBJ databases">
        <title>Microbes associate with the intestines of laboratory mice.</title>
        <authorList>
            <person name="Navarre W."/>
            <person name="Wong E."/>
            <person name="Huang K."/>
            <person name="Tropini C."/>
            <person name="Ng K."/>
            <person name="Yu B."/>
        </authorList>
    </citation>
    <scope>NUCLEOTIDE SEQUENCE [LARGE SCALE GENOMIC DNA]</scope>
    <source>
        <strain evidence="6 7">NM07_P-09</strain>
    </source>
</reference>
<dbReference type="PANTHER" id="PTHR13799:SF14">
    <property type="entry name" value="GTP CYCLOHYDROLASE 1 TYPE 2 HOMOLOG"/>
    <property type="match status" value="1"/>
</dbReference>
<feature type="binding site" evidence="5">
    <location>
        <position position="65"/>
    </location>
    <ligand>
        <name>a divalent metal cation</name>
        <dbReference type="ChEBI" id="CHEBI:60240"/>
        <label>1</label>
    </ligand>
</feature>
<accession>A0A4S2EYY3</accession>
<dbReference type="Gene3D" id="3.40.1390.30">
    <property type="entry name" value="NIF3 (NGG1p interacting factor 3)-like"/>
    <property type="match status" value="2"/>
</dbReference>
<comment type="subunit">
    <text evidence="2">Homohexamer.</text>
</comment>
<evidence type="ECO:0000256" key="2">
    <source>
        <dbReference type="ARBA" id="ARBA00011643"/>
    </source>
</evidence>
<dbReference type="Proteomes" id="UP000310263">
    <property type="component" value="Unassembled WGS sequence"/>
</dbReference>
<feature type="binding site" evidence="5">
    <location>
        <position position="64"/>
    </location>
    <ligand>
        <name>a divalent metal cation</name>
        <dbReference type="ChEBI" id="CHEBI:60240"/>
        <label>2</label>
    </ligand>
</feature>
<dbReference type="SUPFAM" id="SSF102705">
    <property type="entry name" value="NIF3 (NGG1p interacting factor 3)-like"/>
    <property type="match status" value="1"/>
</dbReference>
<dbReference type="RefSeq" id="WP_136012880.1">
    <property type="nucleotide sequence ID" value="NZ_SRYE01000004.1"/>
</dbReference>
<dbReference type="GO" id="GO:0046872">
    <property type="term" value="F:metal ion binding"/>
    <property type="evidence" value="ECO:0007669"/>
    <property type="project" value="UniProtKB-KW"/>
</dbReference>
<gene>
    <name evidence="6" type="ORF">E5334_07015</name>
</gene>
<feature type="binding site" evidence="5">
    <location>
        <position position="107"/>
    </location>
    <ligand>
        <name>a divalent metal cation</name>
        <dbReference type="ChEBI" id="CHEBI:60240"/>
        <label>1</label>
    </ligand>
</feature>
<dbReference type="FunFam" id="3.40.1390.30:FF:000001">
    <property type="entry name" value="GTP cyclohydrolase 1 type 2"/>
    <property type="match status" value="1"/>
</dbReference>
<organism evidence="6 7">
    <name type="scientific">Muricaecibacterium torontonense</name>
    <dbReference type="NCBI Taxonomy" id="3032871"/>
    <lineage>
        <taxon>Bacteria</taxon>
        <taxon>Bacillati</taxon>
        <taxon>Actinomycetota</taxon>
        <taxon>Coriobacteriia</taxon>
        <taxon>Coriobacteriales</taxon>
        <taxon>Atopobiaceae</taxon>
        <taxon>Muricaecibacterium</taxon>
    </lineage>
</organism>
<comment type="caution">
    <text evidence="6">The sequence shown here is derived from an EMBL/GenBank/DDBJ whole genome shotgun (WGS) entry which is preliminary data.</text>
</comment>
<dbReference type="PANTHER" id="PTHR13799">
    <property type="entry name" value="NGG1 INTERACTING FACTOR 3"/>
    <property type="match status" value="1"/>
</dbReference>
<dbReference type="Pfam" id="PF01784">
    <property type="entry name" value="DUF34_NIF3"/>
    <property type="match status" value="1"/>
</dbReference>